<feature type="transmembrane region" description="Helical" evidence="8">
    <location>
        <begin position="191"/>
        <end position="209"/>
    </location>
</feature>
<dbReference type="Pfam" id="PF03547">
    <property type="entry name" value="Mem_trans"/>
    <property type="match status" value="2"/>
</dbReference>
<feature type="transmembrane region" description="Helical" evidence="8">
    <location>
        <begin position="6"/>
        <end position="22"/>
    </location>
</feature>
<evidence type="ECO:0000313" key="10">
    <source>
        <dbReference type="Proteomes" id="UP000823631"/>
    </source>
</evidence>
<evidence type="ECO:0000256" key="8">
    <source>
        <dbReference type="SAM" id="Phobius"/>
    </source>
</evidence>
<sequence>MNNIFMQMGVLFILMAAGYVCHKCKLLDHDFDRMLSSFIVKVSCPCLVLASVMGDTVPDASLVPPLIAVSIITYIVIGILSFYAGKLFSRDPDKKGQFAFMLAFGNVSFIGYPVVDAVFGSEAIFFASVLNFANSLFMYSVGPMIIGGRSDKNKLSIWFLFTPIMLASYGAIAIVLLGITGIPRLISDPLSMLGSITVPGALLIIGSTIAQMSPRGILGHFNIYAMCACRLLILPFVVYFLSMLFTDSSVVVTINTVLFAMPVATSGIMFCLIAGKEESTMAKATFISTLFAMLTIPCISTLVDGLNQIFFAAGG</sequence>
<dbReference type="EMBL" id="JADINH010000010">
    <property type="protein sequence ID" value="MBO8414908.1"/>
    <property type="molecule type" value="Genomic_DNA"/>
</dbReference>
<dbReference type="InterPro" id="IPR004776">
    <property type="entry name" value="Mem_transp_PIN-like"/>
</dbReference>
<dbReference type="Proteomes" id="UP000823631">
    <property type="component" value="Unassembled WGS sequence"/>
</dbReference>
<dbReference type="PANTHER" id="PTHR36838">
    <property type="entry name" value="AUXIN EFFLUX CARRIER FAMILY PROTEIN"/>
    <property type="match status" value="1"/>
</dbReference>
<evidence type="ECO:0000256" key="2">
    <source>
        <dbReference type="ARBA" id="ARBA00010145"/>
    </source>
</evidence>
<accession>A0A9D9GRX4</accession>
<keyword evidence="7 8" id="KW-0472">Membrane</keyword>
<feature type="transmembrane region" description="Helical" evidence="8">
    <location>
        <begin position="97"/>
        <end position="119"/>
    </location>
</feature>
<evidence type="ECO:0000256" key="7">
    <source>
        <dbReference type="ARBA" id="ARBA00023136"/>
    </source>
</evidence>
<dbReference type="Gene3D" id="1.20.1530.20">
    <property type="match status" value="1"/>
</dbReference>
<proteinExistence type="inferred from homology"/>
<dbReference type="PANTHER" id="PTHR36838:SF1">
    <property type="entry name" value="SLR1864 PROTEIN"/>
    <property type="match status" value="1"/>
</dbReference>
<evidence type="ECO:0000313" key="9">
    <source>
        <dbReference type="EMBL" id="MBO8414908.1"/>
    </source>
</evidence>
<comment type="similarity">
    <text evidence="2">Belongs to the auxin efflux carrier (TC 2.A.69) family.</text>
</comment>
<feature type="transmembrane region" description="Helical" evidence="8">
    <location>
        <begin position="221"/>
        <end position="245"/>
    </location>
</feature>
<feature type="transmembrane region" description="Helical" evidence="8">
    <location>
        <begin position="158"/>
        <end position="179"/>
    </location>
</feature>
<protein>
    <submittedName>
        <fullName evidence="9">AEC family transporter</fullName>
    </submittedName>
</protein>
<feature type="transmembrane region" description="Helical" evidence="8">
    <location>
        <begin position="34"/>
        <end position="54"/>
    </location>
</feature>
<dbReference type="GO" id="GO:0055085">
    <property type="term" value="P:transmembrane transport"/>
    <property type="evidence" value="ECO:0007669"/>
    <property type="project" value="InterPro"/>
</dbReference>
<reference evidence="9" key="1">
    <citation type="submission" date="2020-10" db="EMBL/GenBank/DDBJ databases">
        <authorList>
            <person name="Gilroy R."/>
        </authorList>
    </citation>
    <scope>NUCLEOTIDE SEQUENCE</scope>
    <source>
        <strain evidence="9">17213</strain>
    </source>
</reference>
<keyword evidence="3" id="KW-0813">Transport</keyword>
<keyword evidence="5 8" id="KW-0812">Transmembrane</keyword>
<dbReference type="InterPro" id="IPR038770">
    <property type="entry name" value="Na+/solute_symporter_sf"/>
</dbReference>
<gene>
    <name evidence="9" type="ORF">IAB19_00805</name>
</gene>
<feature type="transmembrane region" description="Helical" evidence="8">
    <location>
        <begin position="125"/>
        <end position="146"/>
    </location>
</feature>
<evidence type="ECO:0000256" key="3">
    <source>
        <dbReference type="ARBA" id="ARBA00022448"/>
    </source>
</evidence>
<evidence type="ECO:0000256" key="6">
    <source>
        <dbReference type="ARBA" id="ARBA00022989"/>
    </source>
</evidence>
<feature type="transmembrane region" description="Helical" evidence="8">
    <location>
        <begin position="284"/>
        <end position="303"/>
    </location>
</feature>
<keyword evidence="4" id="KW-1003">Cell membrane</keyword>
<feature type="transmembrane region" description="Helical" evidence="8">
    <location>
        <begin position="251"/>
        <end position="272"/>
    </location>
</feature>
<dbReference type="GO" id="GO:0005886">
    <property type="term" value="C:plasma membrane"/>
    <property type="evidence" value="ECO:0007669"/>
    <property type="project" value="UniProtKB-SubCell"/>
</dbReference>
<comment type="caution">
    <text evidence="9">The sequence shown here is derived from an EMBL/GenBank/DDBJ whole genome shotgun (WGS) entry which is preliminary data.</text>
</comment>
<organism evidence="9 10">
    <name type="scientific">Candidatus Avisuccinivibrio stercorigallinarum</name>
    <dbReference type="NCBI Taxonomy" id="2840704"/>
    <lineage>
        <taxon>Bacteria</taxon>
        <taxon>Pseudomonadati</taxon>
        <taxon>Pseudomonadota</taxon>
        <taxon>Gammaproteobacteria</taxon>
        <taxon>Aeromonadales</taxon>
        <taxon>Succinivibrionaceae</taxon>
        <taxon>Succinivibrionaceae incertae sedis</taxon>
        <taxon>Candidatus Avisuccinivibrio</taxon>
    </lineage>
</organism>
<dbReference type="AlphaFoldDB" id="A0A9D9GRX4"/>
<keyword evidence="6 8" id="KW-1133">Transmembrane helix</keyword>
<comment type="subcellular location">
    <subcellularLocation>
        <location evidence="1">Cell membrane</location>
        <topology evidence="1">Multi-pass membrane protein</topology>
    </subcellularLocation>
</comment>
<name>A0A9D9GRX4_9GAMM</name>
<feature type="transmembrane region" description="Helical" evidence="8">
    <location>
        <begin position="66"/>
        <end position="85"/>
    </location>
</feature>
<evidence type="ECO:0000256" key="4">
    <source>
        <dbReference type="ARBA" id="ARBA00022475"/>
    </source>
</evidence>
<evidence type="ECO:0000256" key="5">
    <source>
        <dbReference type="ARBA" id="ARBA00022692"/>
    </source>
</evidence>
<reference evidence="9" key="2">
    <citation type="journal article" date="2021" name="PeerJ">
        <title>Extensive microbial diversity within the chicken gut microbiome revealed by metagenomics and culture.</title>
        <authorList>
            <person name="Gilroy R."/>
            <person name="Ravi A."/>
            <person name="Getino M."/>
            <person name="Pursley I."/>
            <person name="Horton D.L."/>
            <person name="Alikhan N.F."/>
            <person name="Baker D."/>
            <person name="Gharbi K."/>
            <person name="Hall N."/>
            <person name="Watson M."/>
            <person name="Adriaenssens E.M."/>
            <person name="Foster-Nyarko E."/>
            <person name="Jarju S."/>
            <person name="Secka A."/>
            <person name="Antonio M."/>
            <person name="Oren A."/>
            <person name="Chaudhuri R.R."/>
            <person name="La Ragione R."/>
            <person name="Hildebrand F."/>
            <person name="Pallen M.J."/>
        </authorList>
    </citation>
    <scope>NUCLEOTIDE SEQUENCE</scope>
    <source>
        <strain evidence="9">17213</strain>
    </source>
</reference>
<evidence type="ECO:0000256" key="1">
    <source>
        <dbReference type="ARBA" id="ARBA00004651"/>
    </source>
</evidence>